<dbReference type="GO" id="GO:0043039">
    <property type="term" value="P:tRNA aminoacylation"/>
    <property type="evidence" value="ECO:0007669"/>
    <property type="project" value="InterPro"/>
</dbReference>
<dbReference type="Ensembl" id="ENSEBUT00000017038.1">
    <property type="protein sequence ID" value="ENSEBUP00000016462.1"/>
    <property type="gene ID" value="ENSEBUG00000010336.1"/>
</dbReference>
<evidence type="ECO:0000256" key="6">
    <source>
        <dbReference type="ARBA" id="ARBA00022833"/>
    </source>
</evidence>
<keyword evidence="6" id="KW-0862">Zinc</keyword>
<proteinExistence type="inferred from homology"/>
<evidence type="ECO:0000256" key="5">
    <source>
        <dbReference type="ARBA" id="ARBA00022723"/>
    </source>
</evidence>
<comment type="similarity">
    <text evidence="3">Belongs to the class-II aminoacyl-tRNA synthetase family. Alax-L subfamily.</text>
</comment>
<evidence type="ECO:0000256" key="3">
    <source>
        <dbReference type="ARBA" id="ARBA00008429"/>
    </source>
</evidence>
<dbReference type="SUPFAM" id="SSF55186">
    <property type="entry name" value="ThrRS/AlaRS common domain"/>
    <property type="match status" value="1"/>
</dbReference>
<comment type="subcellular location">
    <subcellularLocation>
        <location evidence="2">Cytoplasm</location>
    </subcellularLocation>
</comment>
<dbReference type="InterPro" id="IPR051335">
    <property type="entry name" value="Alanyl-tRNA_Editing_Enzymes"/>
</dbReference>
<evidence type="ECO:0000256" key="4">
    <source>
        <dbReference type="ARBA" id="ARBA00022490"/>
    </source>
</evidence>
<dbReference type="Proteomes" id="UP000694388">
    <property type="component" value="Unplaced"/>
</dbReference>
<dbReference type="OMA" id="KYDTTSW"/>
<keyword evidence="7" id="KW-0648">Protein biosynthesis</keyword>
<evidence type="ECO:0000313" key="10">
    <source>
        <dbReference type="Proteomes" id="UP000694388"/>
    </source>
</evidence>
<dbReference type="InterPro" id="IPR018163">
    <property type="entry name" value="Thr/Ala-tRNA-synth_IIc_edit"/>
</dbReference>
<dbReference type="GO" id="GO:0006412">
    <property type="term" value="P:translation"/>
    <property type="evidence" value="ECO:0007669"/>
    <property type="project" value="UniProtKB-KW"/>
</dbReference>
<evidence type="ECO:0000256" key="1">
    <source>
        <dbReference type="ARBA" id="ARBA00001947"/>
    </source>
</evidence>
<dbReference type="Gene3D" id="3.30.980.10">
    <property type="entry name" value="Threonyl-trna Synthetase, Chain A, domain 2"/>
    <property type="match status" value="1"/>
</dbReference>
<dbReference type="FunFam" id="3.30.980.10:FF:000007">
    <property type="entry name" value="alanyl-tRNA editing protein Aarsd1"/>
    <property type="match status" value="1"/>
</dbReference>
<dbReference type="AlphaFoldDB" id="A0A8C4WX02"/>
<reference evidence="9" key="1">
    <citation type="submission" date="2025-05" db="UniProtKB">
        <authorList>
            <consortium name="Ensembl"/>
        </authorList>
    </citation>
    <scope>IDENTIFICATION</scope>
</reference>
<evidence type="ECO:0000256" key="7">
    <source>
        <dbReference type="ARBA" id="ARBA00022917"/>
    </source>
</evidence>
<dbReference type="GO" id="GO:0005524">
    <property type="term" value="F:ATP binding"/>
    <property type="evidence" value="ECO:0007669"/>
    <property type="project" value="InterPro"/>
</dbReference>
<feature type="domain" description="Threonyl/alanyl tRNA synthetase SAD" evidence="8">
    <location>
        <begin position="158"/>
        <end position="201"/>
    </location>
</feature>
<dbReference type="SMART" id="SM00863">
    <property type="entry name" value="tRNA_SAD"/>
    <property type="match status" value="1"/>
</dbReference>
<sequence length="375" mass="41375">MGYDIILEDTVLFPEGGGQPDDRGTIDGTPVLSVTRCGKDAVHFMRSPLEPGVEVHVKVDWERRFDHMQQHSGQHLISALVESMFGFVTTSWELGRQHSTVELDTKTMSTEQLQQLEEACNSAVRASTPVHVQEFFPGDPELEAAHTRGLPDDIAGPMRMVLIKGIDANMCCGTHVSNLSQLQAIKLLCVEKGKRNKSNVTFIIGGRLLRYVERSYSVERSLASLLSTNAGEHVDSVKRLLNQVRQQQKNKKCLLHDLALLTAQSFLQEPAHDGLLSLHRSEGDHDFMSIIANEVANEKFLVFLTVGDEKAAGLFLLSGAQQAVTQLGPKVAEILEGRGAAKGGRYQGKASKMCRRSQAEALIRTYLSDFPPCEQ</sequence>
<dbReference type="InterPro" id="IPR009000">
    <property type="entry name" value="Transl_B-barrel_sf"/>
</dbReference>
<organism evidence="9 10">
    <name type="scientific">Eptatretus burgeri</name>
    <name type="common">Inshore hagfish</name>
    <dbReference type="NCBI Taxonomy" id="7764"/>
    <lineage>
        <taxon>Eukaryota</taxon>
        <taxon>Metazoa</taxon>
        <taxon>Chordata</taxon>
        <taxon>Craniata</taxon>
        <taxon>Vertebrata</taxon>
        <taxon>Cyclostomata</taxon>
        <taxon>Myxini</taxon>
        <taxon>Myxiniformes</taxon>
        <taxon>Myxinidae</taxon>
        <taxon>Eptatretinae</taxon>
        <taxon>Eptatretus</taxon>
    </lineage>
</organism>
<dbReference type="GeneTree" id="ENSGT00940000156241"/>
<protein>
    <submittedName>
        <fullName evidence="9">Alanyl-tRNA synthetase domain containing 1</fullName>
    </submittedName>
</protein>
<dbReference type="GO" id="GO:0005737">
    <property type="term" value="C:cytoplasm"/>
    <property type="evidence" value="ECO:0007669"/>
    <property type="project" value="UniProtKB-SubCell"/>
</dbReference>
<dbReference type="GO" id="GO:0004812">
    <property type="term" value="F:aminoacyl-tRNA ligase activity"/>
    <property type="evidence" value="ECO:0007669"/>
    <property type="project" value="InterPro"/>
</dbReference>
<evidence type="ECO:0000259" key="8">
    <source>
        <dbReference type="SMART" id="SM00863"/>
    </source>
</evidence>
<dbReference type="PANTHER" id="PTHR43462">
    <property type="entry name" value="ALANYL-TRNA EDITING PROTEIN"/>
    <property type="match status" value="1"/>
</dbReference>
<dbReference type="Pfam" id="PF07973">
    <property type="entry name" value="tRNA_SAD"/>
    <property type="match status" value="1"/>
</dbReference>
<dbReference type="Ensembl" id="ENSEBUT00000017050.1">
    <property type="protein sequence ID" value="ENSEBUP00000016474.1"/>
    <property type="gene ID" value="ENSEBUG00000010336.1"/>
</dbReference>
<accession>A0A8C4WX02</accession>
<dbReference type="Gene3D" id="2.40.30.130">
    <property type="match status" value="1"/>
</dbReference>
<dbReference type="GO" id="GO:0046872">
    <property type="term" value="F:metal ion binding"/>
    <property type="evidence" value="ECO:0007669"/>
    <property type="project" value="UniProtKB-KW"/>
</dbReference>
<dbReference type="InterPro" id="IPR012947">
    <property type="entry name" value="tRNA_SAD"/>
</dbReference>
<dbReference type="Ensembl" id="ENSEBUT00000017070.1">
    <property type="protein sequence ID" value="ENSEBUP00000016494.1"/>
    <property type="gene ID" value="ENSEBUG00000010336.1"/>
</dbReference>
<comment type="cofactor">
    <cofactor evidence="1">
        <name>Zn(2+)</name>
        <dbReference type="ChEBI" id="CHEBI:29105"/>
    </cofactor>
</comment>
<keyword evidence="4" id="KW-0963">Cytoplasm</keyword>
<keyword evidence="5" id="KW-0479">Metal-binding</keyword>
<dbReference type="PANTHER" id="PTHR43462:SF1">
    <property type="entry name" value="ALANYL-TRNA EDITING PROTEIN AARSD1"/>
    <property type="match status" value="1"/>
</dbReference>
<name>A0A8C4WX02_EPTBU</name>
<evidence type="ECO:0000256" key="2">
    <source>
        <dbReference type="ARBA" id="ARBA00004496"/>
    </source>
</evidence>
<evidence type="ECO:0000313" key="9">
    <source>
        <dbReference type="Ensembl" id="ENSEBUP00000016494.1"/>
    </source>
</evidence>
<dbReference type="GO" id="GO:0002196">
    <property type="term" value="F:Ser-tRNA(Ala) deacylase activity"/>
    <property type="evidence" value="ECO:0007669"/>
    <property type="project" value="TreeGrafter"/>
</dbReference>
<keyword evidence="10" id="KW-1185">Reference proteome</keyword>
<dbReference type="SUPFAM" id="SSF50447">
    <property type="entry name" value="Translation proteins"/>
    <property type="match status" value="1"/>
</dbReference>